<dbReference type="GO" id="GO:0002949">
    <property type="term" value="P:tRNA threonylcarbamoyladenosine modification"/>
    <property type="evidence" value="ECO:0007669"/>
    <property type="project" value="InterPro"/>
</dbReference>
<dbReference type="Gene3D" id="3.30.420.40">
    <property type="match status" value="2"/>
</dbReference>
<feature type="domain" description="Gcp-like" evidence="1">
    <location>
        <begin position="34"/>
        <end position="118"/>
    </location>
</feature>
<comment type="caution">
    <text evidence="2">The sequence shown here is derived from an EMBL/GenBank/DDBJ whole genome shotgun (WGS) entry which is preliminary data.</text>
</comment>
<gene>
    <name evidence="2" type="primary">tsaB</name>
    <name evidence="2" type="ORF">EU981_01805</name>
</gene>
<dbReference type="SUPFAM" id="SSF53067">
    <property type="entry name" value="Actin-like ATPase domain"/>
    <property type="match status" value="1"/>
</dbReference>
<dbReference type="PANTHER" id="PTHR11735:SF11">
    <property type="entry name" value="TRNA THREONYLCARBAMOYLADENOSINE BIOSYNTHESIS PROTEIN TSAB"/>
    <property type="match status" value="1"/>
</dbReference>
<dbReference type="PANTHER" id="PTHR11735">
    <property type="entry name" value="TRNA N6-ADENOSINE THREONYLCARBAMOYLTRANSFERASE"/>
    <property type="match status" value="1"/>
</dbReference>
<evidence type="ECO:0000313" key="3">
    <source>
        <dbReference type="Proteomes" id="UP000736856"/>
    </source>
</evidence>
<name>A0A937ARP8_9HYPH</name>
<dbReference type="EMBL" id="SEOL01000002">
    <property type="protein sequence ID" value="MBL0848825.1"/>
    <property type="molecule type" value="Genomic_DNA"/>
</dbReference>
<reference evidence="2" key="1">
    <citation type="submission" date="2019-02" db="EMBL/GenBank/DDBJ databases">
        <title>A novel Candidatus Liberibacter species associated with the New Zealand native fuchsia psyllid, Ctenarytaina fuchsiae.</title>
        <authorList>
            <person name="Thompson S.M."/>
            <person name="Jorgensen N."/>
            <person name="David C."/>
            <person name="Bulman S.R."/>
            <person name="Smith G.R."/>
        </authorList>
    </citation>
    <scope>NUCLEOTIDE SEQUENCE</scope>
    <source>
        <strain evidence="2">Oxford</strain>
    </source>
</reference>
<sequence>MIVLALDTTGSNCSVAVYDSDSGCILGSFLQTLGRGHAERLISAIDSALKDAQLDINRVERVITTLGPGSFTGVRVSVSVARGLSLALGAPALGVGNLEVLARSYLDIHFNRPVMVLVNLLFEKICCQIFSVNAVPFSDPILLSHDQARCEVEKFEGAVIGSGVYAMKGMKAKMDCLPMDVVARLGIEKTQSSPSPIYL</sequence>
<dbReference type="InterPro" id="IPR000905">
    <property type="entry name" value="Gcp-like_dom"/>
</dbReference>
<dbReference type="Proteomes" id="UP000736856">
    <property type="component" value="Unassembled WGS sequence"/>
</dbReference>
<dbReference type="GO" id="GO:0005829">
    <property type="term" value="C:cytosol"/>
    <property type="evidence" value="ECO:0007669"/>
    <property type="project" value="TreeGrafter"/>
</dbReference>
<dbReference type="NCBIfam" id="TIGR03725">
    <property type="entry name" value="T6A_YeaZ"/>
    <property type="match status" value="1"/>
</dbReference>
<dbReference type="InterPro" id="IPR043129">
    <property type="entry name" value="ATPase_NBD"/>
</dbReference>
<evidence type="ECO:0000259" key="1">
    <source>
        <dbReference type="Pfam" id="PF00814"/>
    </source>
</evidence>
<protein>
    <submittedName>
        <fullName evidence="2">tRNA (Adenosine(37)-N6)-threonylcarbamoyltransferase complex dimerization subunit type 1 TsaB</fullName>
    </submittedName>
</protein>
<dbReference type="AlphaFoldDB" id="A0A937ARP8"/>
<dbReference type="Pfam" id="PF00814">
    <property type="entry name" value="TsaD"/>
    <property type="match status" value="1"/>
</dbReference>
<evidence type="ECO:0000313" key="2">
    <source>
        <dbReference type="EMBL" id="MBL0848825.1"/>
    </source>
</evidence>
<accession>A0A937ARP8</accession>
<dbReference type="InterPro" id="IPR022496">
    <property type="entry name" value="T6A_TsaB"/>
</dbReference>
<organism evidence="2 3">
    <name type="scientific">Candidatus Liberibacter ctenarytainae</name>
    <dbReference type="NCBI Taxonomy" id="2020335"/>
    <lineage>
        <taxon>Bacteria</taxon>
        <taxon>Pseudomonadati</taxon>
        <taxon>Pseudomonadota</taxon>
        <taxon>Alphaproteobacteria</taxon>
        <taxon>Hyphomicrobiales</taxon>
        <taxon>Rhizobiaceae</taxon>
        <taxon>Liberibacter</taxon>
    </lineage>
</organism>
<proteinExistence type="predicted"/>